<name>A0A3M0BJV4_9AQUI</name>
<dbReference type="EMBL" id="REFO01000010">
    <property type="protein sequence ID" value="RMA97723.1"/>
    <property type="molecule type" value="Genomic_DNA"/>
</dbReference>
<feature type="active site" description="Cysteine sulfenic acid (-SOH) intermediate" evidence="6">
    <location>
        <position position="61"/>
    </location>
</feature>
<dbReference type="EC" id="1.11.1.24" evidence="6"/>
<gene>
    <name evidence="6" type="primary">tpx</name>
    <name evidence="8" type="ORF">CLV39_0347</name>
</gene>
<evidence type="ECO:0000259" key="7">
    <source>
        <dbReference type="PROSITE" id="PS51352"/>
    </source>
</evidence>
<comment type="function">
    <text evidence="6">Thiol-specific peroxidase that catalyzes the reduction of hydrogen peroxide and organic hydroperoxides to water and alcohols, respectively. Plays a role in cell protection against oxidative stress by detoxifying peroxides.</text>
</comment>
<dbReference type="CDD" id="cd03014">
    <property type="entry name" value="PRX_Atyp2cys"/>
    <property type="match status" value="1"/>
</dbReference>
<evidence type="ECO:0000256" key="3">
    <source>
        <dbReference type="ARBA" id="ARBA00023002"/>
    </source>
</evidence>
<evidence type="ECO:0000256" key="1">
    <source>
        <dbReference type="ARBA" id="ARBA00022559"/>
    </source>
</evidence>
<dbReference type="RefSeq" id="WP_121922492.1">
    <property type="nucleotide sequence ID" value="NZ_REFO01000010.1"/>
</dbReference>
<dbReference type="HAMAP" id="MF_00269">
    <property type="entry name" value="Tpx"/>
    <property type="match status" value="1"/>
</dbReference>
<comment type="subunit">
    <text evidence="6">Homodimer.</text>
</comment>
<dbReference type="PANTHER" id="PTHR43110">
    <property type="entry name" value="THIOL PEROXIDASE"/>
    <property type="match status" value="1"/>
</dbReference>
<comment type="caution">
    <text evidence="8">The sequence shown here is derived from an EMBL/GenBank/DDBJ whole genome shotgun (WGS) entry which is preliminary data.</text>
</comment>
<sequence>MATTVNLKGNPVALVGPEINVGDKAPEAIVVASDLSEKTVGGAKGKYQVIITVPSLDTPVCEKETKEFNEKLAGLDVDVTVVSMDLPFAEKRFCESYNIGNITVASDFRYRDMEKYGVLIAEGALKGILARAVFIVDPEGKVCYKQLVPEITEEPNYDEVINTLKSALGA</sequence>
<dbReference type="NCBIfam" id="NF001808">
    <property type="entry name" value="PRK00522.1"/>
    <property type="match status" value="1"/>
</dbReference>
<reference evidence="8 9" key="1">
    <citation type="submission" date="2018-10" db="EMBL/GenBank/DDBJ databases">
        <title>Genomic Encyclopedia of Archaeal and Bacterial Type Strains, Phase II (KMG-II): from individual species to whole genera.</title>
        <authorList>
            <person name="Goeker M."/>
        </authorList>
    </citation>
    <scope>NUCLEOTIDE SEQUENCE [LARGE SCALE GENOMIC DNA]</scope>
    <source>
        <strain evidence="8 9">VM1</strain>
    </source>
</reference>
<organism evidence="8 9">
    <name type="scientific">Hydrogenothermus marinus</name>
    <dbReference type="NCBI Taxonomy" id="133270"/>
    <lineage>
        <taxon>Bacteria</taxon>
        <taxon>Pseudomonadati</taxon>
        <taxon>Aquificota</taxon>
        <taxon>Aquificia</taxon>
        <taxon>Aquificales</taxon>
        <taxon>Hydrogenothermaceae</taxon>
        <taxon>Hydrogenothermus</taxon>
    </lineage>
</organism>
<proteinExistence type="inferred from homology"/>
<dbReference type="OrthoDB" id="9781543at2"/>
<protein>
    <recommendedName>
        <fullName evidence="6">Thiol peroxidase</fullName>
        <shortName evidence="6">Tpx</shortName>
        <ecNumber evidence="6">1.11.1.24</ecNumber>
    </recommendedName>
    <alternativeName>
        <fullName evidence="6">Peroxiredoxin tpx</fullName>
        <shortName evidence="6">Prx</shortName>
    </alternativeName>
    <alternativeName>
        <fullName evidence="6">Thioredoxin peroxidase</fullName>
    </alternativeName>
    <alternativeName>
        <fullName evidence="6">Thioredoxin-dependent peroxiredoxin</fullName>
    </alternativeName>
</protein>
<dbReference type="Pfam" id="PF08534">
    <property type="entry name" value="Redoxin"/>
    <property type="match status" value="1"/>
</dbReference>
<keyword evidence="3 6" id="KW-0560">Oxidoreductase</keyword>
<evidence type="ECO:0000256" key="4">
    <source>
        <dbReference type="ARBA" id="ARBA00023157"/>
    </source>
</evidence>
<evidence type="ECO:0000256" key="5">
    <source>
        <dbReference type="ARBA" id="ARBA00023284"/>
    </source>
</evidence>
<feature type="domain" description="Thioredoxin" evidence="7">
    <location>
        <begin position="19"/>
        <end position="169"/>
    </location>
</feature>
<dbReference type="PANTHER" id="PTHR43110:SF1">
    <property type="entry name" value="THIOL PEROXIDASE"/>
    <property type="match status" value="1"/>
</dbReference>
<keyword evidence="2 6" id="KW-0049">Antioxidant</keyword>
<dbReference type="InterPro" id="IPR018219">
    <property type="entry name" value="Tpx_CS"/>
</dbReference>
<dbReference type="SUPFAM" id="SSF52833">
    <property type="entry name" value="Thioredoxin-like"/>
    <property type="match status" value="1"/>
</dbReference>
<dbReference type="Gene3D" id="3.40.30.10">
    <property type="entry name" value="Glutaredoxin"/>
    <property type="match status" value="1"/>
</dbReference>
<dbReference type="AlphaFoldDB" id="A0A3M0BJV4"/>
<comment type="similarity">
    <text evidence="6">Belongs to the peroxiredoxin family. Tpx subfamily.</text>
</comment>
<keyword evidence="4" id="KW-1015">Disulfide bond</keyword>
<accession>A0A3M0BJV4</accession>
<dbReference type="InterPro" id="IPR050455">
    <property type="entry name" value="Tpx_Peroxidase_subfamily"/>
</dbReference>
<dbReference type="InterPro" id="IPR002065">
    <property type="entry name" value="TPX"/>
</dbReference>
<dbReference type="PROSITE" id="PS51352">
    <property type="entry name" value="THIOREDOXIN_2"/>
    <property type="match status" value="1"/>
</dbReference>
<comment type="caution">
    <text evidence="6">Lacks conserved residue(s) required for the propagation of feature annotation.</text>
</comment>
<dbReference type="InterPro" id="IPR013740">
    <property type="entry name" value="Redoxin"/>
</dbReference>
<keyword evidence="1 6" id="KW-0575">Peroxidase</keyword>
<dbReference type="Proteomes" id="UP000280842">
    <property type="component" value="Unassembled WGS sequence"/>
</dbReference>
<keyword evidence="5 6" id="KW-0676">Redox-active center</keyword>
<evidence type="ECO:0000313" key="8">
    <source>
        <dbReference type="EMBL" id="RMA97723.1"/>
    </source>
</evidence>
<keyword evidence="9" id="KW-1185">Reference proteome</keyword>
<evidence type="ECO:0000313" key="9">
    <source>
        <dbReference type="Proteomes" id="UP000280842"/>
    </source>
</evidence>
<dbReference type="InterPro" id="IPR036249">
    <property type="entry name" value="Thioredoxin-like_sf"/>
</dbReference>
<evidence type="ECO:0000256" key="2">
    <source>
        <dbReference type="ARBA" id="ARBA00022862"/>
    </source>
</evidence>
<comment type="catalytic activity">
    <reaction evidence="6">
        <text>a hydroperoxide + [thioredoxin]-dithiol = an alcohol + [thioredoxin]-disulfide + H2O</text>
        <dbReference type="Rhea" id="RHEA:62620"/>
        <dbReference type="Rhea" id="RHEA-COMP:10698"/>
        <dbReference type="Rhea" id="RHEA-COMP:10700"/>
        <dbReference type="ChEBI" id="CHEBI:15377"/>
        <dbReference type="ChEBI" id="CHEBI:29950"/>
        <dbReference type="ChEBI" id="CHEBI:30879"/>
        <dbReference type="ChEBI" id="CHEBI:35924"/>
        <dbReference type="ChEBI" id="CHEBI:50058"/>
        <dbReference type="EC" id="1.11.1.24"/>
    </reaction>
</comment>
<dbReference type="GO" id="GO:0008379">
    <property type="term" value="F:thioredoxin peroxidase activity"/>
    <property type="evidence" value="ECO:0007669"/>
    <property type="project" value="UniProtKB-UniRule"/>
</dbReference>
<dbReference type="InterPro" id="IPR013766">
    <property type="entry name" value="Thioredoxin_domain"/>
</dbReference>
<evidence type="ECO:0000256" key="6">
    <source>
        <dbReference type="HAMAP-Rule" id="MF_00269"/>
    </source>
</evidence>
<dbReference type="PROSITE" id="PS01265">
    <property type="entry name" value="TPX"/>
    <property type="match status" value="1"/>
</dbReference>